<protein>
    <submittedName>
        <fullName evidence="2">Uncharacterized protein</fullName>
    </submittedName>
</protein>
<keyword evidence="3" id="KW-1185">Reference proteome</keyword>
<dbReference type="EMBL" id="WOCE01000002">
    <property type="protein sequence ID" value="KAE9618579.1"/>
    <property type="molecule type" value="Genomic_DNA"/>
</dbReference>
<feature type="compositionally biased region" description="Polar residues" evidence="1">
    <location>
        <begin position="83"/>
        <end position="92"/>
    </location>
</feature>
<dbReference type="Proteomes" id="UP000447434">
    <property type="component" value="Chromosome 2"/>
</dbReference>
<feature type="compositionally biased region" description="Polar residues" evidence="1">
    <location>
        <begin position="27"/>
        <end position="48"/>
    </location>
</feature>
<organism evidence="2 3">
    <name type="scientific">Lupinus albus</name>
    <name type="common">White lupine</name>
    <name type="synonym">Lupinus termis</name>
    <dbReference type="NCBI Taxonomy" id="3870"/>
    <lineage>
        <taxon>Eukaryota</taxon>
        <taxon>Viridiplantae</taxon>
        <taxon>Streptophyta</taxon>
        <taxon>Embryophyta</taxon>
        <taxon>Tracheophyta</taxon>
        <taxon>Spermatophyta</taxon>
        <taxon>Magnoliopsida</taxon>
        <taxon>eudicotyledons</taxon>
        <taxon>Gunneridae</taxon>
        <taxon>Pentapetalae</taxon>
        <taxon>rosids</taxon>
        <taxon>fabids</taxon>
        <taxon>Fabales</taxon>
        <taxon>Fabaceae</taxon>
        <taxon>Papilionoideae</taxon>
        <taxon>50 kb inversion clade</taxon>
        <taxon>genistoids sensu lato</taxon>
        <taxon>core genistoids</taxon>
        <taxon>Genisteae</taxon>
        <taxon>Lupinus</taxon>
    </lineage>
</organism>
<name>A0A6A4QYA6_LUPAL</name>
<sequence>MENRAVMAESLLEATLHYQSDQVKLQAYPRSSRSGSSALKNNQETVTDVPTKRIGLFRLGWRDQNKGKPTGEEPAMEKPMVEAQNTTNQQDGNGLKVEDDRKGDSTKNFNVFRKTV</sequence>
<evidence type="ECO:0000256" key="1">
    <source>
        <dbReference type="SAM" id="MobiDB-lite"/>
    </source>
</evidence>
<gene>
    <name evidence="2" type="ORF">Lalb_Chr02g0144211</name>
</gene>
<feature type="compositionally biased region" description="Basic and acidic residues" evidence="1">
    <location>
        <begin position="60"/>
        <end position="80"/>
    </location>
</feature>
<evidence type="ECO:0000313" key="2">
    <source>
        <dbReference type="EMBL" id="KAE9618579.1"/>
    </source>
</evidence>
<evidence type="ECO:0000313" key="3">
    <source>
        <dbReference type="Proteomes" id="UP000447434"/>
    </source>
</evidence>
<feature type="compositionally biased region" description="Basic and acidic residues" evidence="1">
    <location>
        <begin position="96"/>
        <end position="105"/>
    </location>
</feature>
<reference evidence="3" key="1">
    <citation type="journal article" date="2020" name="Nat. Commun.">
        <title>Genome sequence of the cluster root forming white lupin.</title>
        <authorList>
            <person name="Hufnagel B."/>
            <person name="Marques A."/>
            <person name="Soriano A."/>
            <person name="Marques L."/>
            <person name="Divol F."/>
            <person name="Doumas P."/>
            <person name="Sallet E."/>
            <person name="Mancinotti D."/>
            <person name="Carrere S."/>
            <person name="Marande W."/>
            <person name="Arribat S."/>
            <person name="Keller J."/>
            <person name="Huneau C."/>
            <person name="Blein T."/>
            <person name="Aime D."/>
            <person name="Laguerre M."/>
            <person name="Taylor J."/>
            <person name="Schubert V."/>
            <person name="Nelson M."/>
            <person name="Geu-Flores F."/>
            <person name="Crespi M."/>
            <person name="Gallardo-Guerrero K."/>
            <person name="Delaux P.-M."/>
            <person name="Salse J."/>
            <person name="Berges H."/>
            <person name="Guyot R."/>
            <person name="Gouzy J."/>
            <person name="Peret B."/>
        </authorList>
    </citation>
    <scope>NUCLEOTIDE SEQUENCE [LARGE SCALE GENOMIC DNA]</scope>
    <source>
        <strain evidence="3">cv. Amiga</strain>
    </source>
</reference>
<accession>A0A6A4QYA6</accession>
<dbReference type="OrthoDB" id="1743672at2759"/>
<comment type="caution">
    <text evidence="2">The sequence shown here is derived from an EMBL/GenBank/DDBJ whole genome shotgun (WGS) entry which is preliminary data.</text>
</comment>
<feature type="region of interest" description="Disordered" evidence="1">
    <location>
        <begin position="27"/>
        <end position="116"/>
    </location>
</feature>
<dbReference type="AlphaFoldDB" id="A0A6A4QYA6"/>
<proteinExistence type="predicted"/>